<comment type="caution">
    <text evidence="1">The sequence shown here is derived from an EMBL/GenBank/DDBJ whole genome shotgun (WGS) entry which is preliminary data.</text>
</comment>
<proteinExistence type="predicted"/>
<reference evidence="1 2" key="1">
    <citation type="journal article" date="2013" name="Genome Announc.">
        <title>Draft genome sequences for three mercury-methylating, sulfate-reducing bacteria.</title>
        <authorList>
            <person name="Brown S.D."/>
            <person name="Hurt R.A.Jr."/>
            <person name="Gilmour C.C."/>
            <person name="Elias D.A."/>
        </authorList>
    </citation>
    <scope>NUCLEOTIDE SEQUENCE [LARGE SCALE GENOMIC DNA]</scope>
    <source>
        <strain evidence="1 2">DSM 16529</strain>
    </source>
</reference>
<dbReference type="OrthoDB" id="2081253at2"/>
<dbReference type="InterPro" id="IPR006522">
    <property type="entry name" value="Phage_virion_morphogenesis"/>
</dbReference>
<dbReference type="Pfam" id="PF05069">
    <property type="entry name" value="Phage_tail_S"/>
    <property type="match status" value="1"/>
</dbReference>
<dbReference type="STRING" id="1121439.dsat_1933"/>
<dbReference type="AlphaFoldDB" id="S7TEG5"/>
<protein>
    <submittedName>
        <fullName evidence="1">Phage virion morphogenesis protein</fullName>
    </submittedName>
</protein>
<dbReference type="PATRIC" id="fig|1121439.3.peg.321"/>
<evidence type="ECO:0000313" key="1">
    <source>
        <dbReference type="EMBL" id="EPR35592.1"/>
    </source>
</evidence>
<keyword evidence="2" id="KW-1185">Reference proteome</keyword>
<name>S7TEG5_9BACT</name>
<sequence>MINIEINDREVLDALEGLVRRLGNMSPAMQDIGELLAESAIQRFSDGVGPDGEAWKENSPATILAYVDKYKGSRSKRGGLTKKGQTRAGSKKPLIGETKSLSTMIHYSAGRDRVEIGSPQVYAAVQQFGAKRGQFGAAPWGDIPARPFLGVSDSDRGSILAIVSGYMLP</sequence>
<accession>S7TEG5</accession>
<dbReference type="eggNOG" id="COG5005">
    <property type="taxonomic scope" value="Bacteria"/>
</dbReference>
<gene>
    <name evidence="1" type="ORF">dsat_1933</name>
</gene>
<dbReference type="NCBIfam" id="TIGR01635">
    <property type="entry name" value="tail_comp_S"/>
    <property type="match status" value="1"/>
</dbReference>
<organism evidence="1 2">
    <name type="scientific">Alkalidesulfovibrio alkalitolerans DSM 16529</name>
    <dbReference type="NCBI Taxonomy" id="1121439"/>
    <lineage>
        <taxon>Bacteria</taxon>
        <taxon>Pseudomonadati</taxon>
        <taxon>Thermodesulfobacteriota</taxon>
        <taxon>Desulfovibrionia</taxon>
        <taxon>Desulfovibrionales</taxon>
        <taxon>Desulfovibrionaceae</taxon>
        <taxon>Alkalidesulfovibrio</taxon>
    </lineage>
</organism>
<dbReference type="EMBL" id="ATHI01000003">
    <property type="protein sequence ID" value="EPR35592.1"/>
    <property type="molecule type" value="Genomic_DNA"/>
</dbReference>
<evidence type="ECO:0000313" key="2">
    <source>
        <dbReference type="Proteomes" id="UP000014975"/>
    </source>
</evidence>
<dbReference type="RefSeq" id="WP_020885819.1">
    <property type="nucleotide sequence ID" value="NZ_ATHI01000003.1"/>
</dbReference>
<dbReference type="Proteomes" id="UP000014975">
    <property type="component" value="Unassembled WGS sequence"/>
</dbReference>